<evidence type="ECO:0000259" key="10">
    <source>
        <dbReference type="Pfam" id="PF00725"/>
    </source>
</evidence>
<evidence type="ECO:0000256" key="8">
    <source>
        <dbReference type="HAMAP-Rule" id="MF_02129"/>
    </source>
</evidence>
<gene>
    <name evidence="12" type="ORF">JK363_22900</name>
</gene>
<comment type="subunit">
    <text evidence="4 8">Homodimer.</text>
</comment>
<feature type="compositionally biased region" description="Polar residues" evidence="9">
    <location>
        <begin position="332"/>
        <end position="361"/>
    </location>
</feature>
<dbReference type="HAMAP" id="MF_02129">
    <property type="entry name" value="L_carnitine_dehydrog"/>
    <property type="match status" value="1"/>
</dbReference>
<comment type="catalytic activity">
    <reaction evidence="8">
        <text>carnitine + NAD(+) = 3-dehydrocarnitine + NADH + H(+)</text>
        <dbReference type="Rhea" id="RHEA:19265"/>
        <dbReference type="ChEBI" id="CHEBI:15378"/>
        <dbReference type="ChEBI" id="CHEBI:17126"/>
        <dbReference type="ChEBI" id="CHEBI:57540"/>
        <dbReference type="ChEBI" id="CHEBI:57885"/>
        <dbReference type="ChEBI" id="CHEBI:57945"/>
        <dbReference type="EC" id="1.1.1.108"/>
    </reaction>
</comment>
<keyword evidence="7 8" id="KW-0520">NAD</keyword>
<comment type="similarity">
    <text evidence="8">Belongs to the 3-hydroxyacyl-CoA dehydrogenase family. L-carnitine dehydrogenase subfamily.</text>
</comment>
<feature type="domain" description="3-hydroxyacyl-CoA dehydrogenase C-terminal" evidence="10">
    <location>
        <begin position="192"/>
        <end position="260"/>
    </location>
</feature>
<comment type="caution">
    <text evidence="12">The sequence shown here is derived from an EMBL/GenBank/DDBJ whole genome shotgun (WGS) entry which is preliminary data.</text>
</comment>
<dbReference type="InterPro" id="IPR036291">
    <property type="entry name" value="NAD(P)-bd_dom_sf"/>
</dbReference>
<proteinExistence type="inferred from homology"/>
<dbReference type="SUPFAM" id="SSF51735">
    <property type="entry name" value="NAD(P)-binding Rossmann-fold domains"/>
    <property type="match status" value="1"/>
</dbReference>
<evidence type="ECO:0000256" key="1">
    <source>
        <dbReference type="ARBA" id="ARBA00004496"/>
    </source>
</evidence>
<dbReference type="InterPro" id="IPR006176">
    <property type="entry name" value="3-OHacyl-CoA_DH_NAD-bd"/>
</dbReference>
<keyword evidence="6 8" id="KW-0560">Oxidoreductase</keyword>
<feature type="binding site" evidence="8">
    <location>
        <begin position="18"/>
        <end position="23"/>
    </location>
    <ligand>
        <name>NAD(+)</name>
        <dbReference type="ChEBI" id="CHEBI:57540"/>
    </ligand>
</feature>
<dbReference type="Gene3D" id="1.10.1040.10">
    <property type="entry name" value="N-(1-d-carboxylethyl)-l-norvaline Dehydrogenase, domain 2"/>
    <property type="match status" value="1"/>
</dbReference>
<evidence type="ECO:0000256" key="2">
    <source>
        <dbReference type="ARBA" id="ARBA00004855"/>
    </source>
</evidence>
<evidence type="ECO:0000313" key="12">
    <source>
        <dbReference type="EMBL" id="MBL1099465.1"/>
    </source>
</evidence>
<comment type="function">
    <text evidence="8">Catalyzes the NAD(+)-dependent oxidation of L-carnitine to 3-dehydrocarnitine.</text>
</comment>
<evidence type="ECO:0000256" key="7">
    <source>
        <dbReference type="ARBA" id="ARBA00023027"/>
    </source>
</evidence>
<comment type="pathway">
    <text evidence="2 8">Amine and polyamine metabolism; carnitine metabolism.</text>
</comment>
<dbReference type="Pfam" id="PF00725">
    <property type="entry name" value="3HCDH"/>
    <property type="match status" value="1"/>
</dbReference>
<dbReference type="EC" id="1.1.1.108" evidence="8"/>
<comment type="pathway">
    <text evidence="3">Lipid metabolism; butanoate metabolism.</text>
</comment>
<evidence type="ECO:0000259" key="11">
    <source>
        <dbReference type="Pfam" id="PF02737"/>
    </source>
</evidence>
<dbReference type="Gene3D" id="3.40.50.720">
    <property type="entry name" value="NAD(P)-binding Rossmann-like Domain"/>
    <property type="match status" value="1"/>
</dbReference>
<evidence type="ECO:0000256" key="6">
    <source>
        <dbReference type="ARBA" id="ARBA00023002"/>
    </source>
</evidence>
<dbReference type="Proteomes" id="UP000634229">
    <property type="component" value="Unassembled WGS sequence"/>
</dbReference>
<accession>A0ABS1NHM9</accession>
<evidence type="ECO:0000256" key="9">
    <source>
        <dbReference type="SAM" id="MobiDB-lite"/>
    </source>
</evidence>
<dbReference type="InterPro" id="IPR008927">
    <property type="entry name" value="6-PGluconate_DH-like_C_sf"/>
</dbReference>
<organism evidence="12 13">
    <name type="scientific">Streptomyces coffeae</name>
    <dbReference type="NCBI Taxonomy" id="621382"/>
    <lineage>
        <taxon>Bacteria</taxon>
        <taxon>Bacillati</taxon>
        <taxon>Actinomycetota</taxon>
        <taxon>Actinomycetes</taxon>
        <taxon>Kitasatosporales</taxon>
        <taxon>Streptomycetaceae</taxon>
        <taxon>Streptomyces</taxon>
    </lineage>
</organism>
<sequence>MPPPPCPPDGVRRVACIGAGVIGGGWVAHFLARGYDVTAWDPAPDAEDRLRRLVTAAWPSLEQIGLAEGASPDRLTFAATLGEAVAEAQFVQESAPEKLELKRRLLAELDAATPAGVVIASSTSGYPMTDMQTEAADPGRLVVGHPFNPPYLIPLVEVVGGQRTDATAVGWASRFYTEAGKSVITMDRELPGFIANRLQEALWREALHMVAAGEATVREIDASITEGPGLRWAFMGPCLTFALAGGEGGMAHMLDHFGPSLKSPWTRLEAPELDEALRTAMVEGCETAADGRSIAQLVAERDQGVINVLRATGRLPRQGGSTGDTGDTASTNRNTGDTANPSNISTASNTSPLPRQSTTHAPQGGDS</sequence>
<dbReference type="InterPro" id="IPR026578">
    <property type="entry name" value="L-carnitine_dehydrogenase"/>
</dbReference>
<comment type="subcellular location">
    <subcellularLocation>
        <location evidence="1 8">Cytoplasm</location>
    </subcellularLocation>
</comment>
<reference evidence="12 13" key="1">
    <citation type="submission" date="2021-01" db="EMBL/GenBank/DDBJ databases">
        <title>WGS of actinomycetes isolated from Thailand.</title>
        <authorList>
            <person name="Thawai C."/>
        </authorList>
    </citation>
    <scope>NUCLEOTIDE SEQUENCE [LARGE SCALE GENOMIC DNA]</scope>
    <source>
        <strain evidence="12 13">CA1R205</strain>
    </source>
</reference>
<dbReference type="InterPro" id="IPR013328">
    <property type="entry name" value="6PGD_dom2"/>
</dbReference>
<dbReference type="PANTHER" id="PTHR48075:SF5">
    <property type="entry name" value="3-HYDROXYBUTYRYL-COA DEHYDROGENASE"/>
    <property type="match status" value="1"/>
</dbReference>
<evidence type="ECO:0000256" key="4">
    <source>
        <dbReference type="ARBA" id="ARBA00011738"/>
    </source>
</evidence>
<keyword evidence="13" id="KW-1185">Reference proteome</keyword>
<protein>
    <recommendedName>
        <fullName evidence="8">L-carnitine dehydrogenase</fullName>
        <shortName evidence="8">CDH</shortName>
        <shortName evidence="8">L-CDH</shortName>
        <ecNumber evidence="8">1.1.1.108</ecNumber>
    </recommendedName>
</protein>
<feature type="domain" description="3-hydroxyacyl-CoA dehydrogenase NAD binding" evidence="11">
    <location>
        <begin position="14"/>
        <end position="186"/>
    </location>
</feature>
<evidence type="ECO:0000256" key="5">
    <source>
        <dbReference type="ARBA" id="ARBA00022490"/>
    </source>
</evidence>
<name>A0ABS1NHM9_9ACTN</name>
<dbReference type="InterPro" id="IPR006108">
    <property type="entry name" value="3HC_DH_C"/>
</dbReference>
<dbReference type="EMBL" id="JAERRF010000013">
    <property type="protein sequence ID" value="MBL1099465.1"/>
    <property type="molecule type" value="Genomic_DNA"/>
</dbReference>
<dbReference type="SUPFAM" id="SSF48179">
    <property type="entry name" value="6-phosphogluconate dehydrogenase C-terminal domain-like"/>
    <property type="match status" value="1"/>
</dbReference>
<evidence type="ECO:0000256" key="3">
    <source>
        <dbReference type="ARBA" id="ARBA00005086"/>
    </source>
</evidence>
<dbReference type="Pfam" id="PF02737">
    <property type="entry name" value="3HCDH_N"/>
    <property type="match status" value="1"/>
</dbReference>
<dbReference type="PANTHER" id="PTHR48075">
    <property type="entry name" value="3-HYDROXYACYL-COA DEHYDROGENASE FAMILY PROTEIN"/>
    <property type="match status" value="1"/>
</dbReference>
<feature type="region of interest" description="Disordered" evidence="9">
    <location>
        <begin position="310"/>
        <end position="367"/>
    </location>
</feature>
<keyword evidence="5 8" id="KW-0963">Cytoplasm</keyword>
<evidence type="ECO:0000313" key="13">
    <source>
        <dbReference type="Proteomes" id="UP000634229"/>
    </source>
</evidence>
<dbReference type="RefSeq" id="WP_201876876.1">
    <property type="nucleotide sequence ID" value="NZ_JAERRF010000013.1"/>
</dbReference>